<dbReference type="EMBL" id="BAABCW010000014">
    <property type="protein sequence ID" value="GAA3514755.1"/>
    <property type="molecule type" value="Genomic_DNA"/>
</dbReference>
<evidence type="ECO:0000313" key="2">
    <source>
        <dbReference type="Proteomes" id="UP001500459"/>
    </source>
</evidence>
<dbReference type="GO" id="GO:0016829">
    <property type="term" value="F:lyase activity"/>
    <property type="evidence" value="ECO:0007669"/>
    <property type="project" value="UniProtKB-KW"/>
</dbReference>
<comment type="caution">
    <text evidence="1">The sequence shown here is derived from an EMBL/GenBank/DDBJ whole genome shotgun (WGS) entry which is preliminary data.</text>
</comment>
<proteinExistence type="predicted"/>
<dbReference type="CDD" id="cd00377">
    <property type="entry name" value="ICL_PEPM"/>
    <property type="match status" value="1"/>
</dbReference>
<sequence length="252" mass="28749">MEFKNLHNQKKPLLIGNVWDVPSTKTAEKLNFQAIGTSSSAIAQLLGYHDGEEMEFSELEYFVKRIALNTNLPLSVDLESGYSRNPKQIVRHIKSLVELGVTGINIEDSVVMNEKRILLNPSDFTKTLTEIKEHLEKEHVDVFINVRTDTFILLQENIIEETKKRIQLYQNAGANGIFTPCVEKENDIKTIVNSTTLPINVMCMPDLPDFDTLTKLGVKRISMGNFLFDKMYNTFEETVQTVLNQNSFKSIF</sequence>
<reference evidence="2" key="1">
    <citation type="journal article" date="2019" name="Int. J. Syst. Evol. Microbiol.">
        <title>The Global Catalogue of Microorganisms (GCM) 10K type strain sequencing project: providing services to taxonomists for standard genome sequencing and annotation.</title>
        <authorList>
            <consortium name="The Broad Institute Genomics Platform"/>
            <consortium name="The Broad Institute Genome Sequencing Center for Infectious Disease"/>
            <person name="Wu L."/>
            <person name="Ma J."/>
        </authorList>
    </citation>
    <scope>NUCLEOTIDE SEQUENCE [LARGE SCALE GENOMIC DNA]</scope>
    <source>
        <strain evidence="2">JCM 17106</strain>
    </source>
</reference>
<dbReference type="PANTHER" id="PTHR42905:SF16">
    <property type="entry name" value="CARBOXYPHOSPHONOENOLPYRUVATE PHOSPHONOMUTASE-LIKE PROTEIN (AFU_ORTHOLOGUE AFUA_5G07230)"/>
    <property type="match status" value="1"/>
</dbReference>
<protein>
    <submittedName>
        <fullName evidence="1">Isocitrate lyase/phosphoenolpyruvate mutase family protein</fullName>
    </submittedName>
</protein>
<dbReference type="Pfam" id="PF13714">
    <property type="entry name" value="PEP_mutase"/>
    <property type="match status" value="1"/>
</dbReference>
<dbReference type="InterPro" id="IPR040442">
    <property type="entry name" value="Pyrv_kinase-like_dom_sf"/>
</dbReference>
<accession>A0ABP6UNG8</accession>
<dbReference type="PANTHER" id="PTHR42905">
    <property type="entry name" value="PHOSPHOENOLPYRUVATE CARBOXYLASE"/>
    <property type="match status" value="1"/>
</dbReference>
<dbReference type="Gene3D" id="3.20.20.60">
    <property type="entry name" value="Phosphoenolpyruvate-binding domains"/>
    <property type="match status" value="1"/>
</dbReference>
<keyword evidence="1" id="KW-0456">Lyase</keyword>
<dbReference type="InterPro" id="IPR039556">
    <property type="entry name" value="ICL/PEPM"/>
</dbReference>
<dbReference type="Proteomes" id="UP001500459">
    <property type="component" value="Unassembled WGS sequence"/>
</dbReference>
<evidence type="ECO:0000313" key="1">
    <source>
        <dbReference type="EMBL" id="GAA3514755.1"/>
    </source>
</evidence>
<name>A0ABP6UNG8_9FLAO</name>
<gene>
    <name evidence="1" type="ORF">GCM10022393_30850</name>
</gene>
<keyword evidence="2" id="KW-1185">Reference proteome</keyword>
<organism evidence="1 2">
    <name type="scientific">Aquimarina addita</name>
    <dbReference type="NCBI Taxonomy" id="870485"/>
    <lineage>
        <taxon>Bacteria</taxon>
        <taxon>Pseudomonadati</taxon>
        <taxon>Bacteroidota</taxon>
        <taxon>Flavobacteriia</taxon>
        <taxon>Flavobacteriales</taxon>
        <taxon>Flavobacteriaceae</taxon>
        <taxon>Aquimarina</taxon>
    </lineage>
</organism>
<dbReference type="InterPro" id="IPR015813">
    <property type="entry name" value="Pyrv/PenolPyrv_kinase-like_dom"/>
</dbReference>
<dbReference type="SUPFAM" id="SSF51621">
    <property type="entry name" value="Phosphoenolpyruvate/pyruvate domain"/>
    <property type="match status" value="1"/>
</dbReference>
<dbReference type="RefSeq" id="WP_344928965.1">
    <property type="nucleotide sequence ID" value="NZ_BAABCW010000014.1"/>
</dbReference>